<evidence type="ECO:0000313" key="2">
    <source>
        <dbReference type="Proteomes" id="UP000199352"/>
    </source>
</evidence>
<sequence>MVSLLGGFIPPTHTVEKGNPVQHLAQLDDGGDGARWAAAVDVEPGCRVDKVSKRVQLADGRVVVLNLCIFWPGSRPCAPGDKVVVDGAERLVEMVDELAWWNGAVMHREVWTQ</sequence>
<proteinExistence type="predicted"/>
<dbReference type="STRING" id="402600.SAMN05216188_11848"/>
<dbReference type="EMBL" id="FOFR01000018">
    <property type="protein sequence ID" value="SER95143.1"/>
    <property type="molecule type" value="Genomic_DNA"/>
</dbReference>
<organism evidence="1 2">
    <name type="scientific">Lentzea xinjiangensis</name>
    <dbReference type="NCBI Taxonomy" id="402600"/>
    <lineage>
        <taxon>Bacteria</taxon>
        <taxon>Bacillati</taxon>
        <taxon>Actinomycetota</taxon>
        <taxon>Actinomycetes</taxon>
        <taxon>Pseudonocardiales</taxon>
        <taxon>Pseudonocardiaceae</taxon>
        <taxon>Lentzea</taxon>
    </lineage>
</organism>
<protein>
    <submittedName>
        <fullName evidence="1">Uncharacterized protein</fullName>
    </submittedName>
</protein>
<name>A0A1H9TEV0_9PSEU</name>
<gene>
    <name evidence="1" type="ORF">SAMN05216188_11848</name>
</gene>
<keyword evidence="2" id="KW-1185">Reference proteome</keyword>
<accession>A0A1H9TEV0</accession>
<reference evidence="2" key="1">
    <citation type="submission" date="2016-10" db="EMBL/GenBank/DDBJ databases">
        <authorList>
            <person name="Varghese N."/>
            <person name="Submissions S."/>
        </authorList>
    </citation>
    <scope>NUCLEOTIDE SEQUENCE [LARGE SCALE GENOMIC DNA]</scope>
    <source>
        <strain evidence="2">CGMCC 4.3525</strain>
    </source>
</reference>
<dbReference type="OrthoDB" id="3698859at2"/>
<evidence type="ECO:0000313" key="1">
    <source>
        <dbReference type="EMBL" id="SER95143.1"/>
    </source>
</evidence>
<dbReference type="Proteomes" id="UP000199352">
    <property type="component" value="Unassembled WGS sequence"/>
</dbReference>
<dbReference type="RefSeq" id="WP_089957338.1">
    <property type="nucleotide sequence ID" value="NZ_FOFR01000018.1"/>
</dbReference>
<dbReference type="AlphaFoldDB" id="A0A1H9TEV0"/>